<comment type="caution">
    <text evidence="1">The sequence shown here is derived from an EMBL/GenBank/DDBJ whole genome shotgun (WGS) entry which is preliminary data.</text>
</comment>
<evidence type="ECO:0000313" key="2">
    <source>
        <dbReference type="Proteomes" id="UP000279236"/>
    </source>
</evidence>
<keyword evidence="2" id="KW-1185">Reference proteome</keyword>
<dbReference type="Proteomes" id="UP000279236">
    <property type="component" value="Unassembled WGS sequence"/>
</dbReference>
<dbReference type="GeneID" id="39587146"/>
<gene>
    <name evidence="1" type="ORF">EHS24_002603</name>
</gene>
<accession>A0A427XHB1</accession>
<dbReference type="OrthoDB" id="10688251at2759"/>
<dbReference type="STRING" id="105984.A0A427XHB1"/>
<dbReference type="EMBL" id="RSCE01000013">
    <property type="protein sequence ID" value="RSH78147.1"/>
    <property type="molecule type" value="Genomic_DNA"/>
</dbReference>
<reference evidence="1 2" key="1">
    <citation type="submission" date="2018-11" db="EMBL/GenBank/DDBJ databases">
        <title>Genome sequence of Apiotrichum porosum DSM 27194.</title>
        <authorList>
            <person name="Aliyu H."/>
            <person name="Gorte O."/>
            <person name="Ochsenreither K."/>
        </authorList>
    </citation>
    <scope>NUCLEOTIDE SEQUENCE [LARGE SCALE GENOMIC DNA]</scope>
    <source>
        <strain evidence="1 2">DSM 27194</strain>
    </source>
</reference>
<organism evidence="1 2">
    <name type="scientific">Apiotrichum porosum</name>
    <dbReference type="NCBI Taxonomy" id="105984"/>
    <lineage>
        <taxon>Eukaryota</taxon>
        <taxon>Fungi</taxon>
        <taxon>Dikarya</taxon>
        <taxon>Basidiomycota</taxon>
        <taxon>Agaricomycotina</taxon>
        <taxon>Tremellomycetes</taxon>
        <taxon>Trichosporonales</taxon>
        <taxon>Trichosporonaceae</taxon>
        <taxon>Apiotrichum</taxon>
    </lineage>
</organism>
<dbReference type="AlphaFoldDB" id="A0A427XHB1"/>
<protein>
    <submittedName>
        <fullName evidence="1">Uncharacterized protein</fullName>
    </submittedName>
</protein>
<dbReference type="RefSeq" id="XP_028473294.1">
    <property type="nucleotide sequence ID" value="XM_028618338.1"/>
</dbReference>
<sequence>MIQSSGDPVIWPCNSLDWKSLATLPPGSLVHVHYGGESVANSPQGRLENDAKNAKHSRLANDARVIGELLPDSTWSVYRLDINAIDVDIYEYRSRLDLQALERALIAVGDPLWLNSAKDGLQHEPDSSFFPPSNPITTPPTGGASVQLNVTIERLIRGSAEVWGQRSSRRIHPRALNAVADAALVRRTWHDNPHPVWVSASKDITVEEFEFRAPGIDYRGDNAGPGTTYANWSQAYAHGVVANDRDTRMLVNGPFLDLWALDLDHFEIILAILYLCRLIYWYRPLIVLCESQQVTAVFINLAEFYSAMPGDDEFFDGHTHVPNAEVKEHGKKFARMNKMTGPFLPWVGTMFIARTSPSTFAIYDSDLADELIELDAVVTAIGQACLVTATSLPTRPDVTSLSDMQVLLAACRTAVKARGLDLLLEKARRQLRVQEEYLIASRMSTATPGLTTEQRSAAAVSRRLTAIASHEKVADVTDSPARRVLFDGIWRAAELLVALGTPEFHRHPLLPAGVTKEETWAWFNSREEGVEIVIAAALYKRHPTYGMTPAETAAYAQARFGAYLDTVHGDKTRNFNYCYEPCEIVLLKVLEDSFIPTASGLFSCRLCPGKGIDKSNLLHNCPNDPRHSTTLGARKTANRFRGDRTTLDLDGHIQFGFDALAHVDYFPAELIDDLSIVELDDLLMRAKRGDLVHLGFENVTPAEWELNMIDRILVDNSPTDVWQVKNAIAALYLSPGVHAYLEVVDVLSQDARALRQVVDAINEAVALESRGENSSPIQVYACKKTDCICARLLEPKSNHYCKTVGSSNTIKRQSGMQLTGDVITSFVQLPAIVKRRLWAAFIGGSDECEDLTLETFTWGASNPIPASVSSTTPSAKSTEGFAQVLHGFAQVLPVIAQVLQGFGEILHAFGHNGQGFAQCACEGFGVVHQGSGLVQKGFGFVTEGFGHPQGFDLVLRALVLQGFGLIVKRDDTVNHVASAVDQGALSTTSSSTSPAFQQLSLE</sequence>
<name>A0A427XHB1_9TREE</name>
<proteinExistence type="predicted"/>
<evidence type="ECO:0000313" key="1">
    <source>
        <dbReference type="EMBL" id="RSH78147.1"/>
    </source>
</evidence>